<evidence type="ECO:0000313" key="2">
    <source>
        <dbReference type="Proteomes" id="UP000009168"/>
    </source>
</evidence>
<name>Q23DF9_TETTS</name>
<reference evidence="2" key="1">
    <citation type="journal article" date="2006" name="PLoS Biol.">
        <title>Macronuclear genome sequence of the ciliate Tetrahymena thermophila, a model eukaryote.</title>
        <authorList>
            <person name="Eisen J.A."/>
            <person name="Coyne R.S."/>
            <person name="Wu M."/>
            <person name="Wu D."/>
            <person name="Thiagarajan M."/>
            <person name="Wortman J.R."/>
            <person name="Badger J.H."/>
            <person name="Ren Q."/>
            <person name="Amedeo P."/>
            <person name="Jones K.M."/>
            <person name="Tallon L.J."/>
            <person name="Delcher A.L."/>
            <person name="Salzberg S.L."/>
            <person name="Silva J.C."/>
            <person name="Haas B.J."/>
            <person name="Majoros W.H."/>
            <person name="Farzad M."/>
            <person name="Carlton J.M."/>
            <person name="Smith R.K. Jr."/>
            <person name="Garg J."/>
            <person name="Pearlman R.E."/>
            <person name="Karrer K.M."/>
            <person name="Sun L."/>
            <person name="Manning G."/>
            <person name="Elde N.C."/>
            <person name="Turkewitz A.P."/>
            <person name="Asai D.J."/>
            <person name="Wilkes D.E."/>
            <person name="Wang Y."/>
            <person name="Cai H."/>
            <person name="Collins K."/>
            <person name="Stewart B.A."/>
            <person name="Lee S.R."/>
            <person name="Wilamowska K."/>
            <person name="Weinberg Z."/>
            <person name="Ruzzo W.L."/>
            <person name="Wloga D."/>
            <person name="Gaertig J."/>
            <person name="Frankel J."/>
            <person name="Tsao C.-C."/>
            <person name="Gorovsky M.A."/>
            <person name="Keeling P.J."/>
            <person name="Waller R.F."/>
            <person name="Patron N.J."/>
            <person name="Cherry J.M."/>
            <person name="Stover N.A."/>
            <person name="Krieger C.J."/>
            <person name="del Toro C."/>
            <person name="Ryder H.F."/>
            <person name="Williamson S.C."/>
            <person name="Barbeau R.A."/>
            <person name="Hamilton E.P."/>
            <person name="Orias E."/>
        </authorList>
    </citation>
    <scope>NUCLEOTIDE SEQUENCE [LARGE SCALE GENOMIC DNA]</scope>
    <source>
        <strain evidence="2">SB210</strain>
    </source>
</reference>
<keyword evidence="2" id="KW-1185">Reference proteome</keyword>
<dbReference type="InParanoid" id="Q23DF9"/>
<dbReference type="EMBL" id="GG662712">
    <property type="protein sequence ID" value="EAR94367.1"/>
    <property type="molecule type" value="Genomic_DNA"/>
</dbReference>
<dbReference type="GeneID" id="7833410"/>
<gene>
    <name evidence="1" type="ORF">TTHERM_00047320</name>
</gene>
<evidence type="ECO:0000313" key="1">
    <source>
        <dbReference type="EMBL" id="EAR94367.1"/>
    </source>
</evidence>
<proteinExistence type="predicted"/>
<dbReference type="Proteomes" id="UP000009168">
    <property type="component" value="Unassembled WGS sequence"/>
</dbReference>
<sequence length="207" mass="24353">MKINSKRKHEIVEIDEDEDFPQHESEFLGESSYKKYKFIQAFSRLSINDEEDSMNIEKNQSDSNLDLLYSDLTKMFTKNIKISHSEKICYKKKHQHQHTDKSKPQIKYVRITDGQKDINLFKHQQKNLVNVIFNLCQEVQPCTSDSLVLYKGNSMNTLMSNFMNFLQRTKFISGKQKSITENKQKESLKVIIEESDTEEEGQKQLSD</sequence>
<dbReference type="KEGG" id="tet:TTHERM_00047320"/>
<dbReference type="AlphaFoldDB" id="Q23DF9"/>
<dbReference type="RefSeq" id="XP_001014727.1">
    <property type="nucleotide sequence ID" value="XM_001014727.3"/>
</dbReference>
<accession>Q23DF9</accession>
<protein>
    <submittedName>
        <fullName evidence="1">Uncharacterized protein</fullName>
    </submittedName>
</protein>
<dbReference type="HOGENOM" id="CLU_1328715_0_0_1"/>
<organism evidence="1 2">
    <name type="scientific">Tetrahymena thermophila (strain SB210)</name>
    <dbReference type="NCBI Taxonomy" id="312017"/>
    <lineage>
        <taxon>Eukaryota</taxon>
        <taxon>Sar</taxon>
        <taxon>Alveolata</taxon>
        <taxon>Ciliophora</taxon>
        <taxon>Intramacronucleata</taxon>
        <taxon>Oligohymenophorea</taxon>
        <taxon>Hymenostomatida</taxon>
        <taxon>Tetrahymenina</taxon>
        <taxon>Tetrahymenidae</taxon>
        <taxon>Tetrahymena</taxon>
    </lineage>
</organism>